<dbReference type="InterPro" id="IPR016197">
    <property type="entry name" value="Chromo-like_dom_sf"/>
</dbReference>
<gene>
    <name evidence="2" type="ORF">ADUPG1_007231</name>
</gene>
<name>A0ABQ5KQM1_9EUKA</name>
<dbReference type="InterPro" id="IPR000953">
    <property type="entry name" value="Chromo/chromo_shadow_dom"/>
</dbReference>
<dbReference type="Pfam" id="PF00385">
    <property type="entry name" value="Chromo"/>
    <property type="match status" value="1"/>
</dbReference>
<evidence type="ECO:0000313" key="2">
    <source>
        <dbReference type="EMBL" id="GKT33265.1"/>
    </source>
</evidence>
<dbReference type="InterPro" id="IPR023780">
    <property type="entry name" value="Chromo_domain"/>
</dbReference>
<evidence type="ECO:0000313" key="3">
    <source>
        <dbReference type="Proteomes" id="UP001057375"/>
    </source>
</evidence>
<reference evidence="2" key="1">
    <citation type="submission" date="2022-03" db="EMBL/GenBank/DDBJ databases">
        <title>Draft genome sequence of Aduncisulcus paluster, a free-living microaerophilic Fornicata.</title>
        <authorList>
            <person name="Yuyama I."/>
            <person name="Kume K."/>
            <person name="Tamura T."/>
            <person name="Inagaki Y."/>
            <person name="Hashimoto T."/>
        </authorList>
    </citation>
    <scope>NUCLEOTIDE SEQUENCE</scope>
    <source>
        <strain evidence="2">NY0171</strain>
    </source>
</reference>
<keyword evidence="3" id="KW-1185">Reference proteome</keyword>
<organism evidence="2 3">
    <name type="scientific">Aduncisulcus paluster</name>
    <dbReference type="NCBI Taxonomy" id="2918883"/>
    <lineage>
        <taxon>Eukaryota</taxon>
        <taxon>Metamonada</taxon>
        <taxon>Carpediemonas-like organisms</taxon>
        <taxon>Aduncisulcus</taxon>
    </lineage>
</organism>
<proteinExistence type="predicted"/>
<feature type="domain" description="Chromo" evidence="1">
    <location>
        <begin position="125"/>
        <end position="175"/>
    </location>
</feature>
<protein>
    <recommendedName>
        <fullName evidence="1">Chromo domain-containing protein</fullName>
    </recommendedName>
</protein>
<accession>A0ABQ5KQM1</accession>
<evidence type="ECO:0000259" key="1">
    <source>
        <dbReference type="PROSITE" id="PS50013"/>
    </source>
</evidence>
<dbReference type="Gene3D" id="2.40.50.40">
    <property type="match status" value="1"/>
</dbReference>
<dbReference type="Proteomes" id="UP001057375">
    <property type="component" value="Unassembled WGS sequence"/>
</dbReference>
<sequence length="175" mass="20280">MERQKSFAELPDSHKDVDEYVKDLTENIRLIQERAKVLQHHSYGDPEPEIEKGEWIIVKRFPPPKKLELAWIGPYQVIQKTGDREYYVRSPLGAERTVHSQDIKIVPGVSKTGALDAIATDLGLRLPREVLKKKGKGKGLKFLVRWYGLPDHKTTWMTKKDIQDSEAFQQFMKQL</sequence>
<dbReference type="PROSITE" id="PS50013">
    <property type="entry name" value="CHROMO_2"/>
    <property type="match status" value="1"/>
</dbReference>
<dbReference type="SUPFAM" id="SSF54160">
    <property type="entry name" value="Chromo domain-like"/>
    <property type="match status" value="1"/>
</dbReference>
<dbReference type="EMBL" id="BQXS01010187">
    <property type="protein sequence ID" value="GKT33265.1"/>
    <property type="molecule type" value="Genomic_DNA"/>
</dbReference>
<comment type="caution">
    <text evidence="2">The sequence shown here is derived from an EMBL/GenBank/DDBJ whole genome shotgun (WGS) entry which is preliminary data.</text>
</comment>